<dbReference type="AlphaFoldDB" id="A0A7G8TD39"/>
<dbReference type="PANTHER" id="PTHR33375">
    <property type="entry name" value="CHROMOSOME-PARTITIONING PROTEIN PARB-RELATED"/>
    <property type="match status" value="1"/>
</dbReference>
<feature type="transmembrane region" description="Helical" evidence="1">
    <location>
        <begin position="6"/>
        <end position="29"/>
    </location>
</feature>
<dbReference type="InterPro" id="IPR050336">
    <property type="entry name" value="Chromosome_partition/occlusion"/>
</dbReference>
<dbReference type="SUPFAM" id="SSF110849">
    <property type="entry name" value="ParB/Sulfiredoxin"/>
    <property type="match status" value="1"/>
</dbReference>
<dbReference type="GO" id="GO:0007059">
    <property type="term" value="P:chromosome segregation"/>
    <property type="evidence" value="ECO:0007669"/>
    <property type="project" value="TreeGrafter"/>
</dbReference>
<dbReference type="PANTHER" id="PTHR33375:SF1">
    <property type="entry name" value="CHROMOSOME-PARTITIONING PROTEIN PARB-RELATED"/>
    <property type="match status" value="1"/>
</dbReference>
<evidence type="ECO:0000256" key="1">
    <source>
        <dbReference type="SAM" id="Phobius"/>
    </source>
</evidence>
<dbReference type="SMART" id="SM00470">
    <property type="entry name" value="ParB"/>
    <property type="match status" value="1"/>
</dbReference>
<dbReference type="Pfam" id="PF02195">
    <property type="entry name" value="ParB_N"/>
    <property type="match status" value="1"/>
</dbReference>
<reference evidence="3 4" key="1">
    <citation type="submission" date="2020-08" db="EMBL/GenBank/DDBJ databases">
        <title>The isolate Caproiciproducens sp. 7D4C2 produces n-caproate at mildly acidic conditions from hexoses: genome and rBOX comparison with related strains and chain-elongating bacteria.</title>
        <authorList>
            <person name="Esquivel-Elizondo S."/>
            <person name="Bagci C."/>
            <person name="Temovska M."/>
            <person name="Jeon B.S."/>
            <person name="Bessarab I."/>
            <person name="Williams R.B.H."/>
            <person name="Huson D.H."/>
            <person name="Angenent L.T."/>
        </authorList>
    </citation>
    <scope>NUCLEOTIDE SEQUENCE [LARGE SCALE GENOMIC DNA]</scope>
    <source>
        <strain evidence="3 4">7D4C2</strain>
    </source>
</reference>
<proteinExistence type="predicted"/>
<keyword evidence="1" id="KW-0472">Membrane</keyword>
<dbReference type="RefSeq" id="WP_187036826.1">
    <property type="nucleotide sequence ID" value="NZ_CP060286.1"/>
</dbReference>
<dbReference type="EMBL" id="CP060286">
    <property type="protein sequence ID" value="QNK41530.1"/>
    <property type="molecule type" value="Genomic_DNA"/>
</dbReference>
<evidence type="ECO:0000313" key="4">
    <source>
        <dbReference type="Proteomes" id="UP000515909"/>
    </source>
</evidence>
<evidence type="ECO:0000259" key="2">
    <source>
        <dbReference type="SMART" id="SM00470"/>
    </source>
</evidence>
<dbReference type="GO" id="GO:0045881">
    <property type="term" value="P:positive regulation of sporulation resulting in formation of a cellular spore"/>
    <property type="evidence" value="ECO:0007669"/>
    <property type="project" value="TreeGrafter"/>
</dbReference>
<dbReference type="InterPro" id="IPR036086">
    <property type="entry name" value="ParB/Sulfiredoxin_sf"/>
</dbReference>
<sequence>MGTDWGYIMDLAQIITLILGVLAILAAVIKDQPFRPYSSERLAELAEDIKANGQISPCTVRKKDEKYIILAGRNRKKACQIAGVKVSCIVIECDDPTANLILVNSNLNQRQELLPSEKAFAYKL</sequence>
<protein>
    <submittedName>
        <fullName evidence="3">ParB N-terminal domain-containing protein</fullName>
    </submittedName>
</protein>
<dbReference type="KEGG" id="cfem:HCR03_04510"/>
<name>A0A7G8TD39_9FIRM</name>
<keyword evidence="1" id="KW-1133">Transmembrane helix</keyword>
<dbReference type="GO" id="GO:0005694">
    <property type="term" value="C:chromosome"/>
    <property type="evidence" value="ECO:0007669"/>
    <property type="project" value="TreeGrafter"/>
</dbReference>
<accession>A0A7G8TD39</accession>
<dbReference type="Gene3D" id="3.90.1530.10">
    <property type="entry name" value="Conserved hypothetical protein from pyrococcus furiosus pfu- 392566-001, ParB domain"/>
    <property type="match status" value="1"/>
</dbReference>
<keyword evidence="1" id="KW-0812">Transmembrane</keyword>
<dbReference type="Proteomes" id="UP000515909">
    <property type="component" value="Chromosome"/>
</dbReference>
<dbReference type="InterPro" id="IPR003115">
    <property type="entry name" value="ParB_N"/>
</dbReference>
<evidence type="ECO:0000313" key="3">
    <source>
        <dbReference type="EMBL" id="QNK41530.1"/>
    </source>
</evidence>
<feature type="domain" description="ParB-like N-terminal" evidence="2">
    <location>
        <begin position="22"/>
        <end position="109"/>
    </location>
</feature>
<gene>
    <name evidence="3" type="ORF">HCR03_04510</name>
</gene>
<organism evidence="3 4">
    <name type="scientific">Caproicibacter fermentans</name>
    <dbReference type="NCBI Taxonomy" id="2576756"/>
    <lineage>
        <taxon>Bacteria</taxon>
        <taxon>Bacillati</taxon>
        <taxon>Bacillota</taxon>
        <taxon>Clostridia</taxon>
        <taxon>Eubacteriales</taxon>
        <taxon>Acutalibacteraceae</taxon>
        <taxon>Caproicibacter</taxon>
    </lineage>
</organism>